<keyword evidence="2" id="KW-1185">Reference proteome</keyword>
<protein>
    <recommendedName>
        <fullName evidence="3">Alpha/beta hydrolase</fullName>
    </recommendedName>
</protein>
<proteinExistence type="predicted"/>
<sequence length="86" mass="10040">MSKETLQKIEAESEEIYFKEDLKKLNCPFLVIRGGLDGAALTEEGVMEYMDVVPNARVRVFEKADHNRLILIQSRWSKLFRSFFGR</sequence>
<reference evidence="1 2" key="1">
    <citation type="submission" date="2018-08" db="EMBL/GenBank/DDBJ databases">
        <title>Bacillus chawlae sp. nov., Bacillus glennii sp. nov., and Bacillus saganii sp. nov. Isolated from the Vehicle Assembly Building at Kennedy Space Center where the Viking Spacecraft were Assembled.</title>
        <authorList>
            <person name="Seuylemezian A."/>
            <person name="Vaishampayan P."/>
        </authorList>
    </citation>
    <scope>NUCLEOTIDE SEQUENCE [LARGE SCALE GENOMIC DNA]</scope>
    <source>
        <strain evidence="1 2">V47-23a</strain>
    </source>
</reference>
<dbReference type="SUPFAM" id="SSF53474">
    <property type="entry name" value="alpha/beta-Hydrolases"/>
    <property type="match status" value="1"/>
</dbReference>
<comment type="caution">
    <text evidence="1">The sequence shown here is derived from an EMBL/GenBank/DDBJ whole genome shotgun (WGS) entry which is preliminary data.</text>
</comment>
<accession>A0A372LQ60</accession>
<dbReference type="AlphaFoldDB" id="A0A372LQ60"/>
<dbReference type="RefSeq" id="WP_117326719.1">
    <property type="nucleotide sequence ID" value="NZ_QVTE01000030.1"/>
</dbReference>
<gene>
    <name evidence="1" type="ORF">D0469_10590</name>
</gene>
<dbReference type="OrthoDB" id="2645723at2"/>
<dbReference type="Gene3D" id="3.40.50.1820">
    <property type="entry name" value="alpha/beta hydrolase"/>
    <property type="match status" value="1"/>
</dbReference>
<evidence type="ECO:0000313" key="2">
    <source>
        <dbReference type="Proteomes" id="UP000264541"/>
    </source>
</evidence>
<evidence type="ECO:0008006" key="3">
    <source>
        <dbReference type="Google" id="ProtNLM"/>
    </source>
</evidence>
<name>A0A372LQ60_9BACI</name>
<dbReference type="Proteomes" id="UP000264541">
    <property type="component" value="Unassembled WGS sequence"/>
</dbReference>
<evidence type="ECO:0000313" key="1">
    <source>
        <dbReference type="EMBL" id="RFU68929.1"/>
    </source>
</evidence>
<dbReference type="EMBL" id="QVTE01000030">
    <property type="protein sequence ID" value="RFU68929.1"/>
    <property type="molecule type" value="Genomic_DNA"/>
</dbReference>
<organism evidence="1 2">
    <name type="scientific">Peribacillus saganii</name>
    <dbReference type="NCBI Taxonomy" id="2303992"/>
    <lineage>
        <taxon>Bacteria</taxon>
        <taxon>Bacillati</taxon>
        <taxon>Bacillota</taxon>
        <taxon>Bacilli</taxon>
        <taxon>Bacillales</taxon>
        <taxon>Bacillaceae</taxon>
        <taxon>Peribacillus</taxon>
    </lineage>
</organism>
<dbReference type="InterPro" id="IPR029058">
    <property type="entry name" value="AB_hydrolase_fold"/>
</dbReference>